<keyword evidence="2" id="KW-1133">Transmembrane helix</keyword>
<keyword evidence="2" id="KW-0812">Transmembrane</keyword>
<evidence type="ECO:0000256" key="2">
    <source>
        <dbReference type="SAM" id="Phobius"/>
    </source>
</evidence>
<name>A0ABP5PTZ7_9ACTN</name>
<reference evidence="4" key="1">
    <citation type="journal article" date="2019" name="Int. J. Syst. Evol. Microbiol.">
        <title>The Global Catalogue of Microorganisms (GCM) 10K type strain sequencing project: providing services to taxonomists for standard genome sequencing and annotation.</title>
        <authorList>
            <consortium name="The Broad Institute Genomics Platform"/>
            <consortium name="The Broad Institute Genome Sequencing Center for Infectious Disease"/>
            <person name="Wu L."/>
            <person name="Ma J."/>
        </authorList>
    </citation>
    <scope>NUCLEOTIDE SEQUENCE [LARGE SCALE GENOMIC DNA]</scope>
    <source>
        <strain evidence="4">JCM 16114</strain>
    </source>
</reference>
<gene>
    <name evidence="3" type="ORF">GCM10009850_106720</name>
</gene>
<dbReference type="Proteomes" id="UP001499843">
    <property type="component" value="Unassembled WGS sequence"/>
</dbReference>
<feature type="compositionally biased region" description="Low complexity" evidence="1">
    <location>
        <begin position="83"/>
        <end position="98"/>
    </location>
</feature>
<feature type="transmembrane region" description="Helical" evidence="2">
    <location>
        <begin position="107"/>
        <end position="126"/>
    </location>
</feature>
<organism evidence="3 4">
    <name type="scientific">Nonomuraea monospora</name>
    <dbReference type="NCBI Taxonomy" id="568818"/>
    <lineage>
        <taxon>Bacteria</taxon>
        <taxon>Bacillati</taxon>
        <taxon>Actinomycetota</taxon>
        <taxon>Actinomycetes</taxon>
        <taxon>Streptosporangiales</taxon>
        <taxon>Streptosporangiaceae</taxon>
        <taxon>Nonomuraea</taxon>
    </lineage>
</organism>
<accession>A0ABP5PTZ7</accession>
<proteinExistence type="predicted"/>
<evidence type="ECO:0000313" key="3">
    <source>
        <dbReference type="EMBL" id="GAA2215205.1"/>
    </source>
</evidence>
<dbReference type="EMBL" id="BAAAQX010000048">
    <property type="protein sequence ID" value="GAA2215205.1"/>
    <property type="molecule type" value="Genomic_DNA"/>
</dbReference>
<feature type="region of interest" description="Disordered" evidence="1">
    <location>
        <begin position="1"/>
        <end position="102"/>
    </location>
</feature>
<feature type="compositionally biased region" description="Low complexity" evidence="1">
    <location>
        <begin position="36"/>
        <end position="59"/>
    </location>
</feature>
<evidence type="ECO:0000256" key="1">
    <source>
        <dbReference type="SAM" id="MobiDB-lite"/>
    </source>
</evidence>
<sequence length="291" mass="30364">MSAQAMDAPPPGGALPPSALPPGALPPGTLPPGALPPSAQHPGAHSAGAHGMGAASLGAQAGGQPPGGALPPGAQPPGVSEQAPATPDATAPDGAAPPRRSRRRRTALIAAGAILASLLTTAAQSYDGYLFYEMKMDSRKDTKHTIVAAGQAGQAHNIEYKATITKTEAPANSKLREGVTWLKIVITKKLLNESSATMTGPPSEYKLTDTKGRTWAVEAQAVGDPPLDKLEMGKEYRIEGLAIVPSPVANEVELSFRPSTYRSDTPTEDLFDREAMEKAEKDDVVLVFRRR</sequence>
<evidence type="ECO:0008006" key="5">
    <source>
        <dbReference type="Google" id="ProtNLM"/>
    </source>
</evidence>
<keyword evidence="2" id="KW-0472">Membrane</keyword>
<keyword evidence="4" id="KW-1185">Reference proteome</keyword>
<feature type="compositionally biased region" description="Pro residues" evidence="1">
    <location>
        <begin position="8"/>
        <end position="35"/>
    </location>
</feature>
<evidence type="ECO:0000313" key="4">
    <source>
        <dbReference type="Proteomes" id="UP001499843"/>
    </source>
</evidence>
<comment type="caution">
    <text evidence="3">The sequence shown here is derived from an EMBL/GenBank/DDBJ whole genome shotgun (WGS) entry which is preliminary data.</text>
</comment>
<protein>
    <recommendedName>
        <fullName evidence="5">DUF4352 domain-containing protein</fullName>
    </recommendedName>
</protein>
<dbReference type="RefSeq" id="WP_344493757.1">
    <property type="nucleotide sequence ID" value="NZ_BAAAQX010000048.1"/>
</dbReference>